<dbReference type="SUPFAM" id="SSF51604">
    <property type="entry name" value="Enolase C-terminal domain-like"/>
    <property type="match status" value="1"/>
</dbReference>
<proteinExistence type="predicted"/>
<evidence type="ECO:0000256" key="1">
    <source>
        <dbReference type="ARBA" id="ARBA00022723"/>
    </source>
</evidence>
<dbReference type="SFLD" id="SFLDS00001">
    <property type="entry name" value="Enolase"/>
    <property type="match status" value="1"/>
</dbReference>
<evidence type="ECO:0000259" key="2">
    <source>
        <dbReference type="SMART" id="SM00922"/>
    </source>
</evidence>
<dbReference type="EMBL" id="UOES01000556">
    <property type="protein sequence ID" value="VAW29363.1"/>
    <property type="molecule type" value="Genomic_DNA"/>
</dbReference>
<dbReference type="SUPFAM" id="SSF54826">
    <property type="entry name" value="Enolase N-terminal domain-like"/>
    <property type="match status" value="1"/>
</dbReference>
<reference evidence="3" key="1">
    <citation type="submission" date="2018-06" db="EMBL/GenBank/DDBJ databases">
        <authorList>
            <person name="Zhirakovskaya E."/>
        </authorList>
    </citation>
    <scope>NUCLEOTIDE SEQUENCE</scope>
</reference>
<dbReference type="SFLD" id="SFLDG00180">
    <property type="entry name" value="muconate_cycloisomerase"/>
    <property type="match status" value="1"/>
</dbReference>
<keyword evidence="1" id="KW-0479">Metal-binding</keyword>
<dbReference type="InterPro" id="IPR029065">
    <property type="entry name" value="Enolase_C-like"/>
</dbReference>
<dbReference type="CDD" id="cd03320">
    <property type="entry name" value="OSBS"/>
    <property type="match status" value="1"/>
</dbReference>
<dbReference type="InterPro" id="IPR013342">
    <property type="entry name" value="Mandelate_racemase_C"/>
</dbReference>
<name>A0A3B0UMA5_9ZZZZ</name>
<accession>A0A3B0UMA5</accession>
<dbReference type="SFLD" id="SFLDF00009">
    <property type="entry name" value="o-succinylbenzoate_synthase"/>
    <property type="match status" value="1"/>
</dbReference>
<dbReference type="GO" id="GO:0046872">
    <property type="term" value="F:metal ion binding"/>
    <property type="evidence" value="ECO:0007669"/>
    <property type="project" value="UniProtKB-KW"/>
</dbReference>
<keyword evidence="3" id="KW-0456">Lyase</keyword>
<dbReference type="GO" id="GO:0043748">
    <property type="term" value="F:O-succinylbenzoate synthase activity"/>
    <property type="evidence" value="ECO:0007669"/>
    <property type="project" value="UniProtKB-EC"/>
</dbReference>
<dbReference type="SMART" id="SM00922">
    <property type="entry name" value="MR_MLE"/>
    <property type="match status" value="1"/>
</dbReference>
<dbReference type="InterPro" id="IPR029017">
    <property type="entry name" value="Enolase-like_N"/>
</dbReference>
<organism evidence="3">
    <name type="scientific">hydrothermal vent metagenome</name>
    <dbReference type="NCBI Taxonomy" id="652676"/>
    <lineage>
        <taxon>unclassified sequences</taxon>
        <taxon>metagenomes</taxon>
        <taxon>ecological metagenomes</taxon>
    </lineage>
</organism>
<feature type="domain" description="Mandelate racemase/muconate lactonizing enzyme C-terminal" evidence="2">
    <location>
        <begin position="142"/>
        <end position="240"/>
    </location>
</feature>
<dbReference type="Gene3D" id="3.30.390.10">
    <property type="entry name" value="Enolase-like, N-terminal domain"/>
    <property type="match status" value="1"/>
</dbReference>
<dbReference type="AlphaFoldDB" id="A0A3B0UMA5"/>
<sequence>MALKFEIECRELEFLFNAGTSRGILTHRKTWFIKVWNQESLTIHGIGEAGPLRGLSIDDIPDFEFRLKNELIKLEKYEMPSSEVGIYDLAKKVDSSLPSVRFGVETALLDLYYGGKKKCFINQFYDEEKPVWINGLVWMGESELMLKRLKEKLKSGFTCIKLKIGALNFEDEIRLLEMVRKKYTPSELELRVDANGAFSYTEVDKILNSLNKLGVHSIEQPIKAGQPELMAELCRNTPIPIALDEELIGVNDYQAKADLLQRIMPQFIILKPSLLGGFASCLEWIKIAEKLNIGWWLTSALESNIGLNAICQFASSLHVKLPQGLGTGGLYANNIESPLELNCDLIYYKQNKKWHALGMK</sequence>
<evidence type="ECO:0000313" key="3">
    <source>
        <dbReference type="EMBL" id="VAW29363.1"/>
    </source>
</evidence>
<dbReference type="InterPro" id="IPR036849">
    <property type="entry name" value="Enolase-like_C_sf"/>
</dbReference>
<dbReference type="EC" id="4.2.1.113" evidence="3"/>
<dbReference type="PANTHER" id="PTHR48073:SF2">
    <property type="entry name" value="O-SUCCINYLBENZOATE SYNTHASE"/>
    <property type="match status" value="1"/>
</dbReference>
<dbReference type="Pfam" id="PF13378">
    <property type="entry name" value="MR_MLE_C"/>
    <property type="match status" value="1"/>
</dbReference>
<dbReference type="PANTHER" id="PTHR48073">
    <property type="entry name" value="O-SUCCINYLBENZOATE SYNTHASE-RELATED"/>
    <property type="match status" value="1"/>
</dbReference>
<dbReference type="Gene3D" id="3.20.20.120">
    <property type="entry name" value="Enolase-like C-terminal domain"/>
    <property type="match status" value="1"/>
</dbReference>
<gene>
    <name evidence="3" type="ORF">MNBD_BACTEROID06-944</name>
</gene>
<protein>
    <submittedName>
        <fullName evidence="3">O-succinylbenzoate synthase</fullName>
        <ecNumber evidence="3">4.2.1.113</ecNumber>
    </submittedName>
</protein>